<dbReference type="SUPFAM" id="SSF54236">
    <property type="entry name" value="Ubiquitin-like"/>
    <property type="match status" value="1"/>
</dbReference>
<dbReference type="PANTHER" id="PTHR14942:SF9">
    <property type="entry name" value="OS02G0188500 PROTEIN"/>
    <property type="match status" value="1"/>
</dbReference>
<dbReference type="PANTHER" id="PTHR14942">
    <property type="entry name" value="U11/U12 SMALL NUCLEAR RIBONUCLEOPROTEIN 25 KDA PROTEIN"/>
    <property type="match status" value="1"/>
</dbReference>
<protein>
    <recommendedName>
        <fullName evidence="2">SNRNP25 ubiquitin-like domain-containing protein</fullName>
    </recommendedName>
</protein>
<proteinExistence type="predicted"/>
<feature type="region of interest" description="Disordered" evidence="1">
    <location>
        <begin position="1"/>
        <end position="23"/>
    </location>
</feature>
<evidence type="ECO:0000313" key="3">
    <source>
        <dbReference type="EMBL" id="KAL0916569.1"/>
    </source>
</evidence>
<evidence type="ECO:0000259" key="2">
    <source>
        <dbReference type="Pfam" id="PF18036"/>
    </source>
</evidence>
<reference evidence="3 4" key="1">
    <citation type="journal article" date="2024" name="Plant Biotechnol. J.">
        <title>Dendrobium thyrsiflorum genome and its molecular insights into genes involved in important horticultural traits.</title>
        <authorList>
            <person name="Chen B."/>
            <person name="Wang J.Y."/>
            <person name="Zheng P.J."/>
            <person name="Li K.L."/>
            <person name="Liang Y.M."/>
            <person name="Chen X.F."/>
            <person name="Zhang C."/>
            <person name="Zhao X."/>
            <person name="He X."/>
            <person name="Zhang G.Q."/>
            <person name="Liu Z.J."/>
            <person name="Xu Q."/>
        </authorList>
    </citation>
    <scope>NUCLEOTIDE SEQUENCE [LARGE SCALE GENOMIC DNA]</scope>
    <source>
        <strain evidence="3">GZMU011</strain>
    </source>
</reference>
<dbReference type="Gene3D" id="3.10.20.90">
    <property type="entry name" value="Phosphatidylinositol 3-kinase Catalytic Subunit, Chain A, domain 1"/>
    <property type="match status" value="1"/>
</dbReference>
<accession>A0ABD0UV88</accession>
<feature type="domain" description="SNRNP25 ubiquitin-like" evidence="2">
    <location>
        <begin position="48"/>
        <end position="135"/>
    </location>
</feature>
<dbReference type="Proteomes" id="UP001552299">
    <property type="component" value="Unassembled WGS sequence"/>
</dbReference>
<dbReference type="CDD" id="cd17058">
    <property type="entry name" value="Ubl_SNRNP25"/>
    <property type="match status" value="1"/>
</dbReference>
<sequence>MPTIASLEEKEPRPSFSLSSFSSASSSTSVYIPRHRSFSYYRLPVHLLKLTVLKLDGSSFDVQVARMASVRELKMAVEEVFGQYHMDRKMENISWAHVWGQFCLSFRGIKLIEEKSLIKDFGIKDSDQLQFVRHLSISCTPIKQRRRGQETKAEWRRKSWSGAELLEFEFEDSGSENRRNREVSPVIKEDNSQSMEEWVTIDSGEEERHAVNNHWQFKLSRYLKGFLCYSNPIYMTRER</sequence>
<keyword evidence="4" id="KW-1185">Reference proteome</keyword>
<gene>
    <name evidence="3" type="ORF">M5K25_014093</name>
</gene>
<comment type="caution">
    <text evidence="3">The sequence shown here is derived from an EMBL/GenBank/DDBJ whole genome shotgun (WGS) entry which is preliminary data.</text>
</comment>
<evidence type="ECO:0000313" key="4">
    <source>
        <dbReference type="Proteomes" id="UP001552299"/>
    </source>
</evidence>
<organism evidence="3 4">
    <name type="scientific">Dendrobium thyrsiflorum</name>
    <name type="common">Pinecone-like raceme dendrobium</name>
    <name type="synonym">Orchid</name>
    <dbReference type="NCBI Taxonomy" id="117978"/>
    <lineage>
        <taxon>Eukaryota</taxon>
        <taxon>Viridiplantae</taxon>
        <taxon>Streptophyta</taxon>
        <taxon>Embryophyta</taxon>
        <taxon>Tracheophyta</taxon>
        <taxon>Spermatophyta</taxon>
        <taxon>Magnoliopsida</taxon>
        <taxon>Liliopsida</taxon>
        <taxon>Asparagales</taxon>
        <taxon>Orchidaceae</taxon>
        <taxon>Epidendroideae</taxon>
        <taxon>Malaxideae</taxon>
        <taxon>Dendrobiinae</taxon>
        <taxon>Dendrobium</taxon>
    </lineage>
</organism>
<dbReference type="InterPro" id="IPR040610">
    <property type="entry name" value="SNRNP25_ubiquitin"/>
</dbReference>
<dbReference type="Pfam" id="PF18036">
    <property type="entry name" value="Ubiquitin_4"/>
    <property type="match status" value="1"/>
</dbReference>
<name>A0ABD0UV88_DENTH</name>
<dbReference type="InterPro" id="IPR029071">
    <property type="entry name" value="Ubiquitin-like_domsf"/>
</dbReference>
<dbReference type="AlphaFoldDB" id="A0ABD0UV88"/>
<dbReference type="InterPro" id="IPR039690">
    <property type="entry name" value="SNRNP25"/>
</dbReference>
<evidence type="ECO:0000256" key="1">
    <source>
        <dbReference type="SAM" id="MobiDB-lite"/>
    </source>
</evidence>
<dbReference type="EMBL" id="JANQDX010000011">
    <property type="protein sequence ID" value="KAL0916569.1"/>
    <property type="molecule type" value="Genomic_DNA"/>
</dbReference>